<proteinExistence type="predicted"/>
<organism evidence="1 2">
    <name type="scientific">Coemansia nantahalensis</name>
    <dbReference type="NCBI Taxonomy" id="2789366"/>
    <lineage>
        <taxon>Eukaryota</taxon>
        <taxon>Fungi</taxon>
        <taxon>Fungi incertae sedis</taxon>
        <taxon>Zoopagomycota</taxon>
        <taxon>Kickxellomycotina</taxon>
        <taxon>Kickxellomycetes</taxon>
        <taxon>Kickxellales</taxon>
        <taxon>Kickxellaceae</taxon>
        <taxon>Coemansia</taxon>
    </lineage>
</organism>
<protein>
    <submittedName>
        <fullName evidence="1">Uncharacterized protein</fullName>
    </submittedName>
</protein>
<evidence type="ECO:0000313" key="1">
    <source>
        <dbReference type="EMBL" id="KAJ2773190.1"/>
    </source>
</evidence>
<comment type="caution">
    <text evidence="1">The sequence shown here is derived from an EMBL/GenBank/DDBJ whole genome shotgun (WGS) entry which is preliminary data.</text>
</comment>
<accession>A0ACC1K435</accession>
<evidence type="ECO:0000313" key="2">
    <source>
        <dbReference type="Proteomes" id="UP001140234"/>
    </source>
</evidence>
<dbReference type="EMBL" id="JANBUJ010000259">
    <property type="protein sequence ID" value="KAJ2773190.1"/>
    <property type="molecule type" value="Genomic_DNA"/>
</dbReference>
<sequence length="308" mass="34571">MRRVAKWTVQVSDAIPYTSVDLHPVAMIVCWLAVKMNHPWAPRLIPPLMARPVAIPRRHNRLHNTRDTADSDQDHGQGLQHKAQPDIASVSTEDATGAGPEDAPDSDRWIDTDLLHVDTLEYLNRYRCEVFTATWGNNIQVVVKGAEWTDEELAEEIHHEISVYHQLRPLQGRDVPRLYDYGYLQVDGRVLIALVLERISDPDMLAAMSLDAQEPLDLDRRLAQRALSSADRMAYVHALGRIHRLGVAHNDVRGANVMLRHGSAGEQCTPAFIDFGFSTVADGQASKAARARDFTRLLGVFEGQVFYT</sequence>
<dbReference type="Proteomes" id="UP001140234">
    <property type="component" value="Unassembled WGS sequence"/>
</dbReference>
<gene>
    <name evidence="1" type="ORF">IWQ57_001420</name>
</gene>
<name>A0ACC1K435_9FUNG</name>
<reference evidence="1" key="1">
    <citation type="submission" date="2022-07" db="EMBL/GenBank/DDBJ databases">
        <title>Phylogenomic reconstructions and comparative analyses of Kickxellomycotina fungi.</title>
        <authorList>
            <person name="Reynolds N.K."/>
            <person name="Stajich J.E."/>
            <person name="Barry K."/>
            <person name="Grigoriev I.V."/>
            <person name="Crous P."/>
            <person name="Smith M.E."/>
        </authorList>
    </citation>
    <scope>NUCLEOTIDE SEQUENCE</scope>
    <source>
        <strain evidence="1">CBS 109366</strain>
    </source>
</reference>
<keyword evidence="2" id="KW-1185">Reference proteome</keyword>